<name>A0A1I0VYR2_9PSEU</name>
<evidence type="ECO:0008006" key="4">
    <source>
        <dbReference type="Google" id="ProtNLM"/>
    </source>
</evidence>
<accession>A0A1I0VYR2</accession>
<feature type="chain" id="PRO_5017341840" description="CHRD domain-containing protein" evidence="1">
    <location>
        <begin position="29"/>
        <end position="234"/>
    </location>
</feature>
<feature type="signal peptide" evidence="1">
    <location>
        <begin position="1"/>
        <end position="28"/>
    </location>
</feature>
<proteinExistence type="predicted"/>
<organism evidence="2 3">
    <name type="scientific">Amycolatopsis marina</name>
    <dbReference type="NCBI Taxonomy" id="490629"/>
    <lineage>
        <taxon>Bacteria</taxon>
        <taxon>Bacillati</taxon>
        <taxon>Actinomycetota</taxon>
        <taxon>Actinomycetes</taxon>
        <taxon>Pseudonocardiales</taxon>
        <taxon>Pseudonocardiaceae</taxon>
        <taxon>Amycolatopsis</taxon>
    </lineage>
</organism>
<evidence type="ECO:0000313" key="2">
    <source>
        <dbReference type="EMBL" id="SFA81424.1"/>
    </source>
</evidence>
<dbReference type="RefSeq" id="WP_091668931.1">
    <property type="nucleotide sequence ID" value="NZ_FOKG01000001.1"/>
</dbReference>
<keyword evidence="1" id="KW-0732">Signal</keyword>
<evidence type="ECO:0000256" key="1">
    <source>
        <dbReference type="SAM" id="SignalP"/>
    </source>
</evidence>
<dbReference type="Proteomes" id="UP000243799">
    <property type="component" value="Unassembled WGS sequence"/>
</dbReference>
<dbReference type="STRING" id="490629.SAMN05216266_101598"/>
<protein>
    <recommendedName>
        <fullName evidence="4">CHRD domain-containing protein</fullName>
    </recommendedName>
</protein>
<dbReference type="OrthoDB" id="2991218at2"/>
<evidence type="ECO:0000313" key="3">
    <source>
        <dbReference type="Proteomes" id="UP000243799"/>
    </source>
</evidence>
<sequence>MHGKALRTGLGLAAAAGLVLAGSATASADQSDGRHGNQDRTVTVFKLDELNDSGARGIGVVKLNGNQADVRIFASGLLADHPHAQHFHIGGAGQCPTSERDTNGDGIVSTVEGQPDYGSIGTSLTTSGDTSPASGLAVDRFPTAPNGFVRYDRTITVNDESAQNLRAGNAVIVLHGIDANNSGTYDGDAPSELNPALPLEATAPAACGNQTVLVGAGADRGLGLNLGLNLFDRH</sequence>
<gene>
    <name evidence="2" type="ORF">SAMN05216266_101598</name>
</gene>
<dbReference type="EMBL" id="FOKG01000001">
    <property type="protein sequence ID" value="SFA81424.1"/>
    <property type="molecule type" value="Genomic_DNA"/>
</dbReference>
<keyword evidence="3" id="KW-1185">Reference proteome</keyword>
<reference evidence="3" key="1">
    <citation type="submission" date="2016-10" db="EMBL/GenBank/DDBJ databases">
        <authorList>
            <person name="Varghese N."/>
            <person name="Submissions S."/>
        </authorList>
    </citation>
    <scope>NUCLEOTIDE SEQUENCE [LARGE SCALE GENOMIC DNA]</scope>
    <source>
        <strain evidence="3">CGMCC 4.3568</strain>
    </source>
</reference>
<dbReference type="AlphaFoldDB" id="A0A1I0VYR2"/>